<dbReference type="AlphaFoldDB" id="A0A1A8D9R9"/>
<feature type="non-terminal residue" evidence="1">
    <location>
        <position position="121"/>
    </location>
</feature>
<protein>
    <submittedName>
        <fullName evidence="1">Uncharacterized protein</fullName>
    </submittedName>
</protein>
<organism evidence="1">
    <name type="scientific">Nothobranchius kadleci</name>
    <name type="common">African annual killifish</name>
    <dbReference type="NCBI Taxonomy" id="1051664"/>
    <lineage>
        <taxon>Eukaryota</taxon>
        <taxon>Metazoa</taxon>
        <taxon>Chordata</taxon>
        <taxon>Craniata</taxon>
        <taxon>Vertebrata</taxon>
        <taxon>Euteleostomi</taxon>
        <taxon>Actinopterygii</taxon>
        <taxon>Neopterygii</taxon>
        <taxon>Teleostei</taxon>
        <taxon>Neoteleostei</taxon>
        <taxon>Acanthomorphata</taxon>
        <taxon>Ovalentaria</taxon>
        <taxon>Atherinomorphae</taxon>
        <taxon>Cyprinodontiformes</taxon>
        <taxon>Nothobranchiidae</taxon>
        <taxon>Nothobranchius</taxon>
    </lineage>
</organism>
<proteinExistence type="predicted"/>
<sequence length="121" mass="13093">KCPVCSPEDSGQWRQEDRPLAAGLLSCLRVAHLPALPVCDLGRSSSHETQTTFGPQNGSYSLQFHHGSSVCIHVLRVSGHVLALKLQPPLPACRLQHQSAGDEDGQGLLVVFLVQGHRAQR</sequence>
<feature type="non-terminal residue" evidence="1">
    <location>
        <position position="1"/>
    </location>
</feature>
<accession>A0A1A8D9R9</accession>
<dbReference type="EMBL" id="HAEA01002382">
    <property type="protein sequence ID" value="SBQ30862.1"/>
    <property type="molecule type" value="Transcribed_RNA"/>
</dbReference>
<reference evidence="1" key="2">
    <citation type="submission" date="2016-06" db="EMBL/GenBank/DDBJ databases">
        <title>The genome of a short-lived fish provides insights into sex chromosome evolution and the genetic control of aging.</title>
        <authorList>
            <person name="Reichwald K."/>
            <person name="Felder M."/>
            <person name="Petzold A."/>
            <person name="Koch P."/>
            <person name="Groth M."/>
            <person name="Platzer M."/>
        </authorList>
    </citation>
    <scope>NUCLEOTIDE SEQUENCE</scope>
    <source>
        <tissue evidence="1">Brain</tissue>
    </source>
</reference>
<evidence type="ECO:0000313" key="1">
    <source>
        <dbReference type="EMBL" id="SBQ30862.1"/>
    </source>
</evidence>
<reference evidence="1" key="1">
    <citation type="submission" date="2016-05" db="EMBL/GenBank/DDBJ databases">
        <authorList>
            <person name="Lavstsen T."/>
            <person name="Jespersen J.S."/>
        </authorList>
    </citation>
    <scope>NUCLEOTIDE SEQUENCE</scope>
    <source>
        <tissue evidence="1">Brain</tissue>
    </source>
</reference>
<gene>
    <name evidence="1" type="primary">Nfu_g_1_022743</name>
</gene>
<name>A0A1A8D9R9_NOTKA</name>